<dbReference type="AlphaFoldDB" id="A0A915EV00"/>
<feature type="compositionally biased region" description="Acidic residues" evidence="1">
    <location>
        <begin position="530"/>
        <end position="540"/>
    </location>
</feature>
<dbReference type="InterPro" id="IPR001650">
    <property type="entry name" value="Helicase_C-like"/>
</dbReference>
<name>A0A915EV00_9CEST</name>
<dbReference type="CDD" id="cd18787">
    <property type="entry name" value="SF2_C_DEAD"/>
    <property type="match status" value="1"/>
</dbReference>
<dbReference type="InterPro" id="IPR027417">
    <property type="entry name" value="P-loop_NTPase"/>
</dbReference>
<dbReference type="Pfam" id="PF00271">
    <property type="entry name" value="Helicase_C"/>
    <property type="match status" value="1"/>
</dbReference>
<feature type="region of interest" description="Disordered" evidence="1">
    <location>
        <begin position="832"/>
        <end position="856"/>
    </location>
</feature>
<evidence type="ECO:0000256" key="1">
    <source>
        <dbReference type="SAM" id="MobiDB-lite"/>
    </source>
</evidence>
<feature type="region of interest" description="Disordered" evidence="1">
    <location>
        <begin position="1180"/>
        <end position="1212"/>
    </location>
</feature>
<dbReference type="WBParaSite" id="maker-E.canG7_contigs_1044-snap-gene-0.3-mRNA-1">
    <property type="protein sequence ID" value="maker-E.canG7_contigs_1044-snap-gene-0.3-mRNA-1"/>
    <property type="gene ID" value="EcG7_09937"/>
</dbReference>
<evidence type="ECO:0000313" key="3">
    <source>
        <dbReference type="Proteomes" id="UP000887562"/>
    </source>
</evidence>
<dbReference type="Proteomes" id="UP000887562">
    <property type="component" value="Unplaced"/>
</dbReference>
<feature type="region of interest" description="Disordered" evidence="1">
    <location>
        <begin position="518"/>
        <end position="561"/>
    </location>
</feature>
<dbReference type="Gene3D" id="3.40.50.300">
    <property type="entry name" value="P-loop containing nucleotide triphosphate hydrolases"/>
    <property type="match status" value="1"/>
</dbReference>
<feature type="compositionally biased region" description="Acidic residues" evidence="1">
    <location>
        <begin position="939"/>
        <end position="948"/>
    </location>
</feature>
<sequence>MRKSNFTVTVMHGDMVKKEREEIMRNFCSSESRVLITTDLLARGIDVQQVSMVINYDLPNNRELYIHCIGRLGRFGRKGVKNEDIRILRDIKQYYSTQIDETPMNVLFHTLTNCKLRVTAGIFPLNIKALNHNTPEYNPLLPKIEMMTRNRGKSKSVVEKLGLVRKNKRRGSWNADSAEVSTVLSTALHERSGREPEKEMSRVWSEAGKLAITGDVNAGSQSDREANGFDSAKTTPARWSSYPDKLDVFAIGQPAFIKCENELRALRYDWLPPNNFHCFQVCDEILREVMEEISTVGGVYLSRRQFLQSRLRKNGPKENEREDVVHAFREINLQNLFDKMSADMVKMNDDLDEKDIFLASCGLVRPGVTRALRRRRLMKCKQPKRGAMRRLRLNPRPRRFSDMVNPSVEAAERLTGLSRNAKRARDRNARAAAKKLAQAKSQASHMLRSTTEVRRGRPRKSSQPLSESNKRSVSRSAMQTRPRRSMNIRHHIDWKFCYGDASERTRLQKGGEVAIIRKRCAPTSSHTSADENEEEEEEAEAKEQRRGLEQTRGAGGEAKHETGIVRCEGMGAEADISLVKSGAGVATQEASVLHGSDLRRCARSMLFERKRRRNVLRLACAQSRSRSRSLSESSNDFDGGARCYPRKVAVVRRSHEVGFLAGQRKRRGCFDARPSRAFAAARNAVASTTVGNAEVHIERACALHHRRDLHRRLTLLDRVVLGLTCSVVQDGDEIHIKQLHSDDLSILLQRVTETGFNINGLSTKTNANSEQEFNITLAYHPRGETLVRQVRKRNTSGAQSSPSTTTTMLASNAFRGAQVLSPTSVAAATVGGSAGATGDTVCSDTHSDGENGLKGRELVVCDSPPSLRPSSTMGYNRSRVLSVAARRRGVQLGGGRMLHPLHRMGMRHLSAAAAAAAAAAVARSSGSVTRRPRSRDSDAAEEGGDDAEGVPHAHAHTLGHQSHHPASPFVLPLAGGLSFRRHSPRKVIRKVYTGTSTVPKILNRRRLLIAGGTHLSSQQASQPSVPPFALSQTTTTVAPVGVTMSSMSTGGSGAGEVVMARENQSSQAFSRVYSSVAIEAATSEALVESSEKSQRVSRGLGEEVVHMGSSTVGTAAGAAVGVSGGSVSEVVATTVAVATTTVSAAGATLQPLPPSEEEGRKNPANSMCASQLLRLKRHHDEQPQLSSVPVSLSPPPPAVDAPSPSLSSSQSVQKSQLLAELRLQHSKGRHISCYGDLSVYLAVNSRV</sequence>
<feature type="region of interest" description="Disordered" evidence="1">
    <location>
        <begin position="437"/>
        <end position="486"/>
    </location>
</feature>
<dbReference type="PROSITE" id="PS51194">
    <property type="entry name" value="HELICASE_CTER"/>
    <property type="match status" value="1"/>
</dbReference>
<feature type="compositionally biased region" description="Low complexity" evidence="1">
    <location>
        <begin position="832"/>
        <end position="841"/>
    </location>
</feature>
<feature type="compositionally biased region" description="Low complexity" evidence="1">
    <location>
        <begin position="1200"/>
        <end position="1212"/>
    </location>
</feature>
<dbReference type="PANTHER" id="PTHR47958">
    <property type="entry name" value="ATP-DEPENDENT RNA HELICASE DBP3"/>
    <property type="match status" value="1"/>
</dbReference>
<dbReference type="SMART" id="SM00490">
    <property type="entry name" value="HELICc"/>
    <property type="match status" value="1"/>
</dbReference>
<dbReference type="SUPFAM" id="SSF52540">
    <property type="entry name" value="P-loop containing nucleoside triphosphate hydrolases"/>
    <property type="match status" value="1"/>
</dbReference>
<keyword evidence="3" id="KW-1185">Reference proteome</keyword>
<accession>A0A915EV00</accession>
<feature type="compositionally biased region" description="Basic and acidic residues" evidence="1">
    <location>
        <begin position="845"/>
        <end position="856"/>
    </location>
</feature>
<feature type="region of interest" description="Disordered" evidence="1">
    <location>
        <begin position="922"/>
        <end position="952"/>
    </location>
</feature>
<feature type="domain" description="Helicase C-terminal" evidence="2">
    <location>
        <begin position="1"/>
        <end position="110"/>
    </location>
</feature>
<evidence type="ECO:0000313" key="4">
    <source>
        <dbReference type="WBParaSite" id="maker-E.canG7_contigs_1044-snap-gene-0.3-mRNA-1"/>
    </source>
</evidence>
<protein>
    <submittedName>
        <fullName evidence="4">Helicase C-terminal domain-containing protein</fullName>
    </submittedName>
</protein>
<reference evidence="4" key="1">
    <citation type="submission" date="2022-11" db="UniProtKB">
        <authorList>
            <consortium name="WormBaseParasite"/>
        </authorList>
    </citation>
    <scope>IDENTIFICATION</scope>
</reference>
<organism evidence="3 4">
    <name type="scientific">Echinococcus canadensis</name>
    <dbReference type="NCBI Taxonomy" id="519352"/>
    <lineage>
        <taxon>Eukaryota</taxon>
        <taxon>Metazoa</taxon>
        <taxon>Spiralia</taxon>
        <taxon>Lophotrochozoa</taxon>
        <taxon>Platyhelminthes</taxon>
        <taxon>Cestoda</taxon>
        <taxon>Eucestoda</taxon>
        <taxon>Cyclophyllidea</taxon>
        <taxon>Taeniidae</taxon>
        <taxon>Echinococcus</taxon>
        <taxon>Echinococcus canadensis group</taxon>
    </lineage>
</organism>
<proteinExistence type="predicted"/>
<evidence type="ECO:0000259" key="2">
    <source>
        <dbReference type="PROSITE" id="PS51194"/>
    </source>
</evidence>